<organism evidence="9 10">
    <name type="scientific">Acidiphilium iwatense</name>
    <dbReference type="NCBI Taxonomy" id="768198"/>
    <lineage>
        <taxon>Bacteria</taxon>
        <taxon>Pseudomonadati</taxon>
        <taxon>Pseudomonadota</taxon>
        <taxon>Alphaproteobacteria</taxon>
        <taxon>Acetobacterales</taxon>
        <taxon>Acidocellaceae</taxon>
        <taxon>Acidiphilium</taxon>
    </lineage>
</organism>
<keyword evidence="5 7" id="KW-1133">Transmembrane helix</keyword>
<dbReference type="Pfam" id="PF19300">
    <property type="entry name" value="BPD_transp_1_N"/>
    <property type="match status" value="1"/>
</dbReference>
<dbReference type="PANTHER" id="PTHR43163">
    <property type="entry name" value="DIPEPTIDE TRANSPORT SYSTEM PERMEASE PROTEIN DPPB-RELATED"/>
    <property type="match status" value="1"/>
</dbReference>
<comment type="subcellular location">
    <subcellularLocation>
        <location evidence="1 7">Cell membrane</location>
        <topology evidence="1 7">Multi-pass membrane protein</topology>
    </subcellularLocation>
</comment>
<keyword evidence="10" id="KW-1185">Reference proteome</keyword>
<evidence type="ECO:0000313" key="10">
    <source>
        <dbReference type="Proteomes" id="UP001521209"/>
    </source>
</evidence>
<keyword evidence="6 7" id="KW-0472">Membrane</keyword>
<comment type="caution">
    <text evidence="9">The sequence shown here is derived from an EMBL/GenBank/DDBJ whole genome shotgun (WGS) entry which is preliminary data.</text>
</comment>
<dbReference type="EMBL" id="JAKGBZ010000047">
    <property type="protein sequence ID" value="MCF3948340.1"/>
    <property type="molecule type" value="Genomic_DNA"/>
</dbReference>
<dbReference type="PROSITE" id="PS50928">
    <property type="entry name" value="ABC_TM1"/>
    <property type="match status" value="1"/>
</dbReference>
<evidence type="ECO:0000256" key="5">
    <source>
        <dbReference type="ARBA" id="ARBA00022989"/>
    </source>
</evidence>
<dbReference type="CDD" id="cd06261">
    <property type="entry name" value="TM_PBP2"/>
    <property type="match status" value="1"/>
</dbReference>
<feature type="domain" description="ABC transmembrane type-1" evidence="8">
    <location>
        <begin position="103"/>
        <end position="309"/>
    </location>
</feature>
<evidence type="ECO:0000256" key="4">
    <source>
        <dbReference type="ARBA" id="ARBA00022692"/>
    </source>
</evidence>
<feature type="transmembrane region" description="Helical" evidence="7">
    <location>
        <begin position="188"/>
        <end position="206"/>
    </location>
</feature>
<evidence type="ECO:0000256" key="3">
    <source>
        <dbReference type="ARBA" id="ARBA00022475"/>
    </source>
</evidence>
<evidence type="ECO:0000256" key="1">
    <source>
        <dbReference type="ARBA" id="ARBA00004651"/>
    </source>
</evidence>
<feature type="transmembrane region" description="Helical" evidence="7">
    <location>
        <begin position="142"/>
        <end position="168"/>
    </location>
</feature>
<feature type="transmembrane region" description="Helical" evidence="7">
    <location>
        <begin position="244"/>
        <end position="270"/>
    </location>
</feature>
<accession>A0ABS9E2S2</accession>
<dbReference type="Gene3D" id="1.10.3720.10">
    <property type="entry name" value="MetI-like"/>
    <property type="match status" value="1"/>
</dbReference>
<evidence type="ECO:0000256" key="6">
    <source>
        <dbReference type="ARBA" id="ARBA00023136"/>
    </source>
</evidence>
<dbReference type="InterPro" id="IPR000515">
    <property type="entry name" value="MetI-like"/>
</dbReference>
<protein>
    <submittedName>
        <fullName evidence="9">ABC transporter permease</fullName>
    </submittedName>
</protein>
<keyword evidence="3" id="KW-1003">Cell membrane</keyword>
<dbReference type="PANTHER" id="PTHR43163:SF3">
    <property type="entry name" value="PEPTIDE ABC TRANSPORTER PERMEASE PROTEIN"/>
    <property type="match status" value="1"/>
</dbReference>
<dbReference type="Pfam" id="PF00528">
    <property type="entry name" value="BPD_transp_1"/>
    <property type="match status" value="1"/>
</dbReference>
<evidence type="ECO:0000313" key="9">
    <source>
        <dbReference type="EMBL" id="MCF3948340.1"/>
    </source>
</evidence>
<keyword evidence="2 7" id="KW-0813">Transport</keyword>
<dbReference type="InterPro" id="IPR045621">
    <property type="entry name" value="BPD_transp_1_N"/>
</dbReference>
<evidence type="ECO:0000259" key="8">
    <source>
        <dbReference type="PROSITE" id="PS50928"/>
    </source>
</evidence>
<keyword evidence="4 7" id="KW-0812">Transmembrane</keyword>
<evidence type="ECO:0000256" key="2">
    <source>
        <dbReference type="ARBA" id="ARBA00022448"/>
    </source>
</evidence>
<feature type="transmembrane region" description="Helical" evidence="7">
    <location>
        <begin position="290"/>
        <end position="316"/>
    </location>
</feature>
<dbReference type="SUPFAM" id="SSF161098">
    <property type="entry name" value="MetI-like"/>
    <property type="match status" value="1"/>
</dbReference>
<sequence>MRPVRAHPLRRFILRRLALGVLTLFLVSVLVFAATEALPGNAARAVLGRNATPAALASLETKLHLDRPVWVQYELWLGGVLSGRPGRSLVNGEKVLAQVAPRIRNSAVLLTLAGLFGVPLALLAGIVAATRRDGAFDASVSTIALALAALPEFVVGIFLVILLATTVIHWLPPVSLVPPGTSVLARPRILVLPVLTLMLVIFPYIFRMMRGSMAEILESDYIEMARLKGLGQRRLVMLHALPNAIAPVIQVIALTFAYLAGGVVLVEYVFAYPGIGQGLVEAIFARDIPVIQFDVVVLAGFYVSLNIVADLLAVLATPRLRTAG</sequence>
<reference evidence="9 10" key="1">
    <citation type="submission" date="2022-01" db="EMBL/GenBank/DDBJ databases">
        <authorList>
            <person name="Won M."/>
            <person name="Kim S.-J."/>
            <person name="Kwon S.-W."/>
        </authorList>
    </citation>
    <scope>NUCLEOTIDE SEQUENCE [LARGE SCALE GENOMIC DNA]</scope>
    <source>
        <strain evidence="9 10">KCTC 23505</strain>
    </source>
</reference>
<feature type="transmembrane region" description="Helical" evidence="7">
    <location>
        <begin position="107"/>
        <end position="130"/>
    </location>
</feature>
<proteinExistence type="inferred from homology"/>
<comment type="similarity">
    <text evidence="7">Belongs to the binding-protein-dependent transport system permease family.</text>
</comment>
<name>A0ABS9E2S2_9PROT</name>
<gene>
    <name evidence="9" type="ORF">L2A60_16840</name>
</gene>
<dbReference type="InterPro" id="IPR035906">
    <property type="entry name" value="MetI-like_sf"/>
</dbReference>
<evidence type="ECO:0000256" key="7">
    <source>
        <dbReference type="RuleBase" id="RU363032"/>
    </source>
</evidence>
<dbReference type="RefSeq" id="WP_235705626.1">
    <property type="nucleotide sequence ID" value="NZ_JAKGBZ010000047.1"/>
</dbReference>
<dbReference type="Proteomes" id="UP001521209">
    <property type="component" value="Unassembled WGS sequence"/>
</dbReference>